<dbReference type="Proteomes" id="UP000585474">
    <property type="component" value="Unassembled WGS sequence"/>
</dbReference>
<sequence>MEGRHGWRSWKNEEFQEEDVWAVMRENFTTSKAEPSTTISPRRLPSAAKMIPRANKNSSTTQQEPKKVQQSAPVNVPDWSKIYGNSSKKGSNGVMNGNWDSDDDDDDDDGDGGKMMPPHEWIARKHDSSEVCCFSVCEGAGRTLKGRDLRRVRHAVLTQNWFPRITWTRERQLGAINIFYKNPSFTVLLGY</sequence>
<reference evidence="3 4" key="1">
    <citation type="submission" date="2019-07" db="EMBL/GenBank/DDBJ databases">
        <title>De Novo Assembly of kiwifruit Actinidia rufa.</title>
        <authorList>
            <person name="Sugita-Konishi S."/>
            <person name="Sato K."/>
            <person name="Mori E."/>
            <person name="Abe Y."/>
            <person name="Kisaki G."/>
            <person name="Hamano K."/>
            <person name="Suezawa K."/>
            <person name="Otani M."/>
            <person name="Fukuda T."/>
            <person name="Manabe T."/>
            <person name="Gomi K."/>
            <person name="Tabuchi M."/>
            <person name="Akimitsu K."/>
            <person name="Kataoka I."/>
        </authorList>
    </citation>
    <scope>NUCLEOTIDE SEQUENCE [LARGE SCALE GENOMIC DNA]</scope>
    <source>
        <strain evidence="4">cv. Fuchu</strain>
    </source>
</reference>
<feature type="compositionally biased region" description="Polar residues" evidence="2">
    <location>
        <begin position="28"/>
        <end position="40"/>
    </location>
</feature>
<evidence type="ECO:0000256" key="1">
    <source>
        <dbReference type="ARBA" id="ARBA00034773"/>
    </source>
</evidence>
<keyword evidence="4" id="KW-1185">Reference proteome</keyword>
<feature type="compositionally biased region" description="Polar residues" evidence="2">
    <location>
        <begin position="55"/>
        <end position="73"/>
    </location>
</feature>
<proteinExistence type="inferred from homology"/>
<feature type="region of interest" description="Disordered" evidence="2">
    <location>
        <begin position="28"/>
        <end position="121"/>
    </location>
</feature>
<evidence type="ECO:0000313" key="3">
    <source>
        <dbReference type="EMBL" id="GFZ04928.1"/>
    </source>
</evidence>
<dbReference type="Pfam" id="PF04520">
    <property type="entry name" value="Senescence_reg"/>
    <property type="match status" value="1"/>
</dbReference>
<dbReference type="InterPro" id="IPR007608">
    <property type="entry name" value="Senescence_reg_S40"/>
</dbReference>
<protein>
    <submittedName>
        <fullName evidence="3">Senescence regulator</fullName>
    </submittedName>
</protein>
<feature type="compositionally biased region" description="Polar residues" evidence="2">
    <location>
        <begin position="83"/>
        <end position="99"/>
    </location>
</feature>
<feature type="compositionally biased region" description="Acidic residues" evidence="2">
    <location>
        <begin position="100"/>
        <end position="110"/>
    </location>
</feature>
<dbReference type="EMBL" id="BJWL01000017">
    <property type="protein sequence ID" value="GFZ04928.1"/>
    <property type="molecule type" value="Genomic_DNA"/>
</dbReference>
<comment type="similarity">
    <text evidence="1">Belongs to the senescence regulator S40 family.</text>
</comment>
<accession>A0A7J0G2E7</accession>
<dbReference type="PANTHER" id="PTHR33083:SF103">
    <property type="entry name" value="SENESCENCE REGULATOR"/>
    <property type="match status" value="1"/>
</dbReference>
<evidence type="ECO:0000313" key="4">
    <source>
        <dbReference type="Proteomes" id="UP000585474"/>
    </source>
</evidence>
<name>A0A7J0G2E7_9ERIC</name>
<dbReference type="PANTHER" id="PTHR33083">
    <property type="entry name" value="EXPRESSED PROTEIN"/>
    <property type="match status" value="1"/>
</dbReference>
<comment type="caution">
    <text evidence="3">The sequence shown here is derived from an EMBL/GenBank/DDBJ whole genome shotgun (WGS) entry which is preliminary data.</text>
</comment>
<evidence type="ECO:0000256" key="2">
    <source>
        <dbReference type="SAM" id="MobiDB-lite"/>
    </source>
</evidence>
<dbReference type="GO" id="GO:0010150">
    <property type="term" value="P:leaf senescence"/>
    <property type="evidence" value="ECO:0007669"/>
    <property type="project" value="UniProtKB-ARBA"/>
</dbReference>
<gene>
    <name evidence="3" type="ORF">Acr_17g0005000</name>
</gene>
<dbReference type="AlphaFoldDB" id="A0A7J0G2E7"/>
<dbReference type="OrthoDB" id="1917735at2759"/>
<organism evidence="3 4">
    <name type="scientific">Actinidia rufa</name>
    <dbReference type="NCBI Taxonomy" id="165716"/>
    <lineage>
        <taxon>Eukaryota</taxon>
        <taxon>Viridiplantae</taxon>
        <taxon>Streptophyta</taxon>
        <taxon>Embryophyta</taxon>
        <taxon>Tracheophyta</taxon>
        <taxon>Spermatophyta</taxon>
        <taxon>Magnoliopsida</taxon>
        <taxon>eudicotyledons</taxon>
        <taxon>Gunneridae</taxon>
        <taxon>Pentapetalae</taxon>
        <taxon>asterids</taxon>
        <taxon>Ericales</taxon>
        <taxon>Actinidiaceae</taxon>
        <taxon>Actinidia</taxon>
    </lineage>
</organism>